<protein>
    <submittedName>
        <fullName evidence="1">Uncharacterized protein</fullName>
    </submittedName>
</protein>
<gene>
    <name evidence="1" type="ORF">SAY86_017774</name>
</gene>
<comment type="caution">
    <text evidence="1">The sequence shown here is derived from an EMBL/GenBank/DDBJ whole genome shotgun (WGS) entry which is preliminary data.</text>
</comment>
<evidence type="ECO:0000313" key="1">
    <source>
        <dbReference type="EMBL" id="KAK4790470.1"/>
    </source>
</evidence>
<organism evidence="1 2">
    <name type="scientific">Trapa natans</name>
    <name type="common">Water chestnut</name>
    <dbReference type="NCBI Taxonomy" id="22666"/>
    <lineage>
        <taxon>Eukaryota</taxon>
        <taxon>Viridiplantae</taxon>
        <taxon>Streptophyta</taxon>
        <taxon>Embryophyta</taxon>
        <taxon>Tracheophyta</taxon>
        <taxon>Spermatophyta</taxon>
        <taxon>Magnoliopsida</taxon>
        <taxon>eudicotyledons</taxon>
        <taxon>Gunneridae</taxon>
        <taxon>Pentapetalae</taxon>
        <taxon>rosids</taxon>
        <taxon>malvids</taxon>
        <taxon>Myrtales</taxon>
        <taxon>Lythraceae</taxon>
        <taxon>Trapa</taxon>
    </lineage>
</organism>
<reference evidence="1 2" key="1">
    <citation type="journal article" date="2023" name="Hortic Res">
        <title>Pangenome of water caltrop reveals structural variations and asymmetric subgenome divergence after allopolyploidization.</title>
        <authorList>
            <person name="Zhang X."/>
            <person name="Chen Y."/>
            <person name="Wang L."/>
            <person name="Yuan Y."/>
            <person name="Fang M."/>
            <person name="Shi L."/>
            <person name="Lu R."/>
            <person name="Comes H.P."/>
            <person name="Ma Y."/>
            <person name="Chen Y."/>
            <person name="Huang G."/>
            <person name="Zhou Y."/>
            <person name="Zheng Z."/>
            <person name="Qiu Y."/>
        </authorList>
    </citation>
    <scope>NUCLEOTIDE SEQUENCE [LARGE SCALE GENOMIC DNA]</scope>
    <source>
        <strain evidence="1">F231</strain>
    </source>
</reference>
<dbReference type="EMBL" id="JAXQNO010000010">
    <property type="protein sequence ID" value="KAK4790470.1"/>
    <property type="molecule type" value="Genomic_DNA"/>
</dbReference>
<dbReference type="AlphaFoldDB" id="A0AAN7LQW4"/>
<evidence type="ECO:0000313" key="2">
    <source>
        <dbReference type="Proteomes" id="UP001346149"/>
    </source>
</evidence>
<proteinExistence type="predicted"/>
<sequence length="59" mass="7009">MRLSARKVQELLIQQAKADEVRKASAKVTYGLNVNLFHDNPFMFYFCMLRTEYGNHYNH</sequence>
<name>A0AAN7LQW4_TRANT</name>
<keyword evidence="2" id="KW-1185">Reference proteome</keyword>
<dbReference type="Proteomes" id="UP001346149">
    <property type="component" value="Unassembled WGS sequence"/>
</dbReference>
<accession>A0AAN7LQW4</accession>